<organism evidence="1 2">
    <name type="scientific">Nonomuraea endophytica</name>
    <dbReference type="NCBI Taxonomy" id="714136"/>
    <lineage>
        <taxon>Bacteria</taxon>
        <taxon>Bacillati</taxon>
        <taxon>Actinomycetota</taxon>
        <taxon>Actinomycetes</taxon>
        <taxon>Streptosporangiales</taxon>
        <taxon>Streptosporangiaceae</taxon>
        <taxon>Nonomuraea</taxon>
    </lineage>
</organism>
<dbReference type="AlphaFoldDB" id="A0A7W8EIL6"/>
<protein>
    <submittedName>
        <fullName evidence="1">Uncharacterized protein</fullName>
    </submittedName>
</protein>
<dbReference type="RefSeq" id="WP_184967410.1">
    <property type="nucleotide sequence ID" value="NZ_JACHIN010000009.1"/>
</dbReference>
<dbReference type="Proteomes" id="UP000568380">
    <property type="component" value="Unassembled WGS sequence"/>
</dbReference>
<sequence length="113" mass="12516">MKLSEIATLVKRDGVKAYGLGILRDAYAAEYSETVMRRNSKRRMPLIKEALLRQGVVMWPDVLPSLEASRVVYLASRKHSVGMVFTIQRLDPAEGLAQVLADLGREVGSEEAA</sequence>
<evidence type="ECO:0000313" key="1">
    <source>
        <dbReference type="EMBL" id="MBB5080693.1"/>
    </source>
</evidence>
<accession>A0A7W8EIL6</accession>
<keyword evidence="2" id="KW-1185">Reference proteome</keyword>
<comment type="caution">
    <text evidence="1">The sequence shown here is derived from an EMBL/GenBank/DDBJ whole genome shotgun (WGS) entry which is preliminary data.</text>
</comment>
<proteinExistence type="predicted"/>
<evidence type="ECO:0000313" key="2">
    <source>
        <dbReference type="Proteomes" id="UP000568380"/>
    </source>
</evidence>
<name>A0A7W8EIL6_9ACTN</name>
<reference evidence="1 2" key="1">
    <citation type="submission" date="2020-08" db="EMBL/GenBank/DDBJ databases">
        <title>Genomic Encyclopedia of Type Strains, Phase IV (KMG-IV): sequencing the most valuable type-strain genomes for metagenomic binning, comparative biology and taxonomic classification.</title>
        <authorList>
            <person name="Goeker M."/>
        </authorList>
    </citation>
    <scope>NUCLEOTIDE SEQUENCE [LARGE SCALE GENOMIC DNA]</scope>
    <source>
        <strain evidence="1 2">DSM 45385</strain>
    </source>
</reference>
<dbReference type="EMBL" id="JACHIN010000009">
    <property type="protein sequence ID" value="MBB5080693.1"/>
    <property type="molecule type" value="Genomic_DNA"/>
</dbReference>
<gene>
    <name evidence="1" type="ORF">HNR40_006182</name>
</gene>